<dbReference type="GO" id="GO:0003677">
    <property type="term" value="F:DNA binding"/>
    <property type="evidence" value="ECO:0007669"/>
    <property type="project" value="UniProtKB-KW"/>
</dbReference>
<name>A0ABS2P9J6_9BACL</name>
<dbReference type="Gene3D" id="1.10.10.10">
    <property type="entry name" value="Winged helix-like DNA-binding domain superfamily/Winged helix DNA-binding domain"/>
    <property type="match status" value="1"/>
</dbReference>
<dbReference type="RefSeq" id="WP_204696153.1">
    <property type="nucleotide sequence ID" value="NZ_JAFBEC010000003.1"/>
</dbReference>
<keyword evidence="4" id="KW-0804">Transcription</keyword>
<evidence type="ECO:0000256" key="1">
    <source>
        <dbReference type="ARBA" id="ARBA00009437"/>
    </source>
</evidence>
<evidence type="ECO:0000313" key="7">
    <source>
        <dbReference type="Proteomes" id="UP000741863"/>
    </source>
</evidence>
<comment type="caution">
    <text evidence="6">The sequence shown here is derived from an EMBL/GenBank/DDBJ whole genome shotgun (WGS) entry which is preliminary data.</text>
</comment>
<dbReference type="InterPro" id="IPR036390">
    <property type="entry name" value="WH_DNA-bd_sf"/>
</dbReference>
<dbReference type="Pfam" id="PF00126">
    <property type="entry name" value="HTH_1"/>
    <property type="match status" value="1"/>
</dbReference>
<dbReference type="PROSITE" id="PS50931">
    <property type="entry name" value="HTH_LYSR"/>
    <property type="match status" value="1"/>
</dbReference>
<dbReference type="EMBL" id="JAFBEC010000003">
    <property type="protein sequence ID" value="MBM7632074.1"/>
    <property type="molecule type" value="Genomic_DNA"/>
</dbReference>
<evidence type="ECO:0000313" key="6">
    <source>
        <dbReference type="EMBL" id="MBM7632074.1"/>
    </source>
</evidence>
<evidence type="ECO:0000256" key="4">
    <source>
        <dbReference type="ARBA" id="ARBA00023163"/>
    </source>
</evidence>
<proteinExistence type="inferred from homology"/>
<gene>
    <name evidence="6" type="ORF">JOD17_001167</name>
</gene>
<keyword evidence="7" id="KW-1185">Reference proteome</keyword>
<dbReference type="Gene3D" id="3.40.190.290">
    <property type="match status" value="1"/>
</dbReference>
<dbReference type="PANTHER" id="PTHR30126:SF40">
    <property type="entry name" value="HTH-TYPE TRANSCRIPTIONAL REGULATOR GLTR"/>
    <property type="match status" value="1"/>
</dbReference>
<evidence type="ECO:0000259" key="5">
    <source>
        <dbReference type="PROSITE" id="PS50931"/>
    </source>
</evidence>
<dbReference type="InterPro" id="IPR000847">
    <property type="entry name" value="LysR_HTH_N"/>
</dbReference>
<dbReference type="SUPFAM" id="SSF46785">
    <property type="entry name" value="Winged helix' DNA-binding domain"/>
    <property type="match status" value="1"/>
</dbReference>
<protein>
    <submittedName>
        <fullName evidence="6">DNA-binding transcriptional LysR family regulator</fullName>
    </submittedName>
</protein>
<feature type="domain" description="HTH lysR-type" evidence="5">
    <location>
        <begin position="1"/>
        <end position="58"/>
    </location>
</feature>
<evidence type="ECO:0000256" key="3">
    <source>
        <dbReference type="ARBA" id="ARBA00023125"/>
    </source>
</evidence>
<sequence length="284" mass="32875">MELKDLRIFVTLAYEENTTKTAEVLNYVQSNITARIKKLEEEFQTPLFYRHSKGMTLTPKGRQLLDYAEQIFYLIDETRHALMDDELPFGHLRIGTNETTASSKLPQLLASYSKKYPDVELSLRVERTAFLLEDLFNYQLDGAFMVGPIEHPDLVSTPVFTEKLVLFSSEPIQVHDVRDKTLLTRPNDLYRERLESWLEDEGIYPKRIMEFNTMESILNCVNAGLGFSIAPISLVDSHKFDRPVSIYGIPESHANVQMIFVHRKEQHLDSALQKFVTLTKRELD</sequence>
<evidence type="ECO:0000256" key="2">
    <source>
        <dbReference type="ARBA" id="ARBA00023015"/>
    </source>
</evidence>
<organism evidence="6 7">
    <name type="scientific">Geomicrobium sediminis</name>
    <dbReference type="NCBI Taxonomy" id="1347788"/>
    <lineage>
        <taxon>Bacteria</taxon>
        <taxon>Bacillati</taxon>
        <taxon>Bacillota</taxon>
        <taxon>Bacilli</taxon>
        <taxon>Bacillales</taxon>
        <taxon>Geomicrobium</taxon>
    </lineage>
</organism>
<dbReference type="InterPro" id="IPR036388">
    <property type="entry name" value="WH-like_DNA-bd_sf"/>
</dbReference>
<dbReference type="SUPFAM" id="SSF53850">
    <property type="entry name" value="Periplasmic binding protein-like II"/>
    <property type="match status" value="1"/>
</dbReference>
<dbReference type="PANTHER" id="PTHR30126">
    <property type="entry name" value="HTH-TYPE TRANSCRIPTIONAL REGULATOR"/>
    <property type="match status" value="1"/>
</dbReference>
<accession>A0ABS2P9J6</accession>
<dbReference type="Pfam" id="PF03466">
    <property type="entry name" value="LysR_substrate"/>
    <property type="match status" value="1"/>
</dbReference>
<dbReference type="Proteomes" id="UP000741863">
    <property type="component" value="Unassembled WGS sequence"/>
</dbReference>
<reference evidence="6 7" key="1">
    <citation type="submission" date="2021-01" db="EMBL/GenBank/DDBJ databases">
        <title>Genomic Encyclopedia of Type Strains, Phase IV (KMG-IV): sequencing the most valuable type-strain genomes for metagenomic binning, comparative biology and taxonomic classification.</title>
        <authorList>
            <person name="Goeker M."/>
        </authorList>
    </citation>
    <scope>NUCLEOTIDE SEQUENCE [LARGE SCALE GENOMIC DNA]</scope>
    <source>
        <strain evidence="6 7">DSM 25540</strain>
    </source>
</reference>
<comment type="similarity">
    <text evidence="1">Belongs to the LysR transcriptional regulatory family.</text>
</comment>
<keyword evidence="3 6" id="KW-0238">DNA-binding</keyword>
<keyword evidence="2" id="KW-0805">Transcription regulation</keyword>
<dbReference type="InterPro" id="IPR005119">
    <property type="entry name" value="LysR_subst-bd"/>
</dbReference>